<evidence type="ECO:0000256" key="8">
    <source>
        <dbReference type="SAM" id="Phobius"/>
    </source>
</evidence>
<dbReference type="STRING" id="61424.A0A2T9YZ52"/>
<evidence type="ECO:0000256" key="5">
    <source>
        <dbReference type="ARBA" id="ARBA00022989"/>
    </source>
</evidence>
<accession>A0A2T9YZ52</accession>
<evidence type="ECO:0000256" key="6">
    <source>
        <dbReference type="ARBA" id="ARBA00023136"/>
    </source>
</evidence>
<dbReference type="Proteomes" id="UP000245699">
    <property type="component" value="Unassembled WGS sequence"/>
</dbReference>
<evidence type="ECO:0000313" key="12">
    <source>
        <dbReference type="Proteomes" id="UP000245699"/>
    </source>
</evidence>
<evidence type="ECO:0000259" key="10">
    <source>
        <dbReference type="PROSITE" id="PS50866"/>
    </source>
</evidence>
<comment type="subcellular location">
    <subcellularLocation>
        <location evidence="1 7">Membrane</location>
        <topology evidence="1 7">Single-pass type I membrane protein</topology>
    </subcellularLocation>
</comment>
<evidence type="ECO:0000256" key="3">
    <source>
        <dbReference type="ARBA" id="ARBA00022692"/>
    </source>
</evidence>
<evidence type="ECO:0000256" key="2">
    <source>
        <dbReference type="ARBA" id="ARBA00007104"/>
    </source>
</evidence>
<dbReference type="AlphaFoldDB" id="A0A2T9YZ52"/>
<feature type="transmembrane region" description="Helical" evidence="8">
    <location>
        <begin position="162"/>
        <end position="184"/>
    </location>
</feature>
<sequence length="194" mass="22306">MNFAQFAALFFSVFHLASAFTSIINPGQSECFFENLKKSEHFSISYEVVGKKNVDFTMRNNNGVTLVSRPSVPEGNFGTNAMEDGRFEYCFTNSQNFAIVVNFNPHSPDEEEFLNKIDSSEDVQEEMRKLSHNVEEIVDHFNFMQSRNDDNENVLKSLQSRVFWWATLQSFALISVCAWQVYYVTSIFKARGVV</sequence>
<dbReference type="OrthoDB" id="62956at2759"/>
<dbReference type="PANTHER" id="PTHR22811">
    <property type="entry name" value="TRANSMEMBRANE EMP24 DOMAIN-CONTAINING PROTEIN"/>
    <property type="match status" value="1"/>
</dbReference>
<organism evidence="11 12">
    <name type="scientific">Furculomyces boomerangus</name>
    <dbReference type="NCBI Taxonomy" id="61424"/>
    <lineage>
        <taxon>Eukaryota</taxon>
        <taxon>Fungi</taxon>
        <taxon>Fungi incertae sedis</taxon>
        <taxon>Zoopagomycota</taxon>
        <taxon>Kickxellomycotina</taxon>
        <taxon>Harpellomycetes</taxon>
        <taxon>Harpellales</taxon>
        <taxon>Harpellaceae</taxon>
        <taxon>Furculomyces</taxon>
    </lineage>
</organism>
<name>A0A2T9YZ52_9FUNG</name>
<dbReference type="Pfam" id="PF01105">
    <property type="entry name" value="EMP24_GP25L"/>
    <property type="match status" value="1"/>
</dbReference>
<reference evidence="11 12" key="1">
    <citation type="journal article" date="2018" name="MBio">
        <title>Comparative Genomics Reveals the Core Gene Toolbox for the Fungus-Insect Symbiosis.</title>
        <authorList>
            <person name="Wang Y."/>
            <person name="Stata M."/>
            <person name="Wang W."/>
            <person name="Stajich J.E."/>
            <person name="White M.M."/>
            <person name="Moncalvo J.M."/>
        </authorList>
    </citation>
    <scope>NUCLEOTIDE SEQUENCE [LARGE SCALE GENOMIC DNA]</scope>
    <source>
        <strain evidence="11 12">AUS-77-4</strain>
    </source>
</reference>
<dbReference type="GO" id="GO:0016020">
    <property type="term" value="C:membrane"/>
    <property type="evidence" value="ECO:0007669"/>
    <property type="project" value="UniProtKB-SubCell"/>
</dbReference>
<keyword evidence="5 8" id="KW-1133">Transmembrane helix</keyword>
<proteinExistence type="inferred from homology"/>
<feature type="signal peptide" evidence="9">
    <location>
        <begin position="1"/>
        <end position="19"/>
    </location>
</feature>
<comment type="similarity">
    <text evidence="2 7">Belongs to the EMP24/GP25L family.</text>
</comment>
<evidence type="ECO:0000313" key="11">
    <source>
        <dbReference type="EMBL" id="PVU97589.1"/>
    </source>
</evidence>
<protein>
    <recommendedName>
        <fullName evidence="10">GOLD domain-containing protein</fullName>
    </recommendedName>
</protein>
<dbReference type="InterPro" id="IPR009038">
    <property type="entry name" value="GOLD_dom"/>
</dbReference>
<dbReference type="InterPro" id="IPR015720">
    <property type="entry name" value="Emp24-like"/>
</dbReference>
<feature type="domain" description="GOLD" evidence="10">
    <location>
        <begin position="29"/>
        <end position="187"/>
    </location>
</feature>
<dbReference type="PROSITE" id="PS50866">
    <property type="entry name" value="GOLD"/>
    <property type="match status" value="1"/>
</dbReference>
<feature type="chain" id="PRO_5015520067" description="GOLD domain-containing protein" evidence="9">
    <location>
        <begin position="20"/>
        <end position="194"/>
    </location>
</feature>
<evidence type="ECO:0000256" key="4">
    <source>
        <dbReference type="ARBA" id="ARBA00022729"/>
    </source>
</evidence>
<dbReference type="EMBL" id="MBFT01000104">
    <property type="protein sequence ID" value="PVU97589.1"/>
    <property type="molecule type" value="Genomic_DNA"/>
</dbReference>
<keyword evidence="12" id="KW-1185">Reference proteome</keyword>
<dbReference type="SMART" id="SM01190">
    <property type="entry name" value="EMP24_GP25L"/>
    <property type="match status" value="1"/>
</dbReference>
<comment type="caution">
    <text evidence="11">The sequence shown here is derived from an EMBL/GenBank/DDBJ whole genome shotgun (WGS) entry which is preliminary data.</text>
</comment>
<evidence type="ECO:0000256" key="1">
    <source>
        <dbReference type="ARBA" id="ARBA00004479"/>
    </source>
</evidence>
<evidence type="ECO:0000256" key="7">
    <source>
        <dbReference type="RuleBase" id="RU003827"/>
    </source>
</evidence>
<gene>
    <name evidence="11" type="ORF">BB559_001995</name>
</gene>
<evidence type="ECO:0000256" key="9">
    <source>
        <dbReference type="SAM" id="SignalP"/>
    </source>
</evidence>
<keyword evidence="6 8" id="KW-0472">Membrane</keyword>
<keyword evidence="3 7" id="KW-0812">Transmembrane</keyword>
<keyword evidence="4 9" id="KW-0732">Signal</keyword>